<dbReference type="Proteomes" id="UP000075025">
    <property type="component" value="Unassembled WGS sequence"/>
</dbReference>
<sequence length="67" mass="7265">MAEHRIAIEVARARLSAVVDGVREQPVLLTRRGRPVAAVVSMEQYAALVAAQDGAQARARKLGERTQ</sequence>
<reference evidence="3 4" key="1">
    <citation type="journal article" date="2016" name="Front. Microbiol.">
        <title>Genomic Resource of Rice Seed Associated Bacteria.</title>
        <authorList>
            <person name="Midha S."/>
            <person name="Bansal K."/>
            <person name="Sharma S."/>
            <person name="Kumar N."/>
            <person name="Patil P.P."/>
            <person name="Chaudhry V."/>
            <person name="Patil P.B."/>
        </authorList>
    </citation>
    <scope>NUCLEOTIDE SEQUENCE [LARGE SCALE GENOMIC DNA]</scope>
    <source>
        <strain evidence="3 4">NS220</strain>
    </source>
</reference>
<comment type="caution">
    <text evidence="3">The sequence shown here is derived from an EMBL/GenBank/DDBJ whole genome shotgun (WGS) entry which is preliminary data.</text>
</comment>
<dbReference type="InterPro" id="IPR006442">
    <property type="entry name" value="Antitoxin_Phd/YefM"/>
</dbReference>
<evidence type="ECO:0000256" key="2">
    <source>
        <dbReference type="RuleBase" id="RU362080"/>
    </source>
</evidence>
<dbReference type="RefSeq" id="WP_058624818.1">
    <property type="nucleotide sequence ID" value="NZ_LDRT01000120.1"/>
</dbReference>
<dbReference type="SUPFAM" id="SSF143120">
    <property type="entry name" value="YefM-like"/>
    <property type="match status" value="1"/>
</dbReference>
<comment type="function">
    <text evidence="2">Antitoxin component of a type II toxin-antitoxin (TA) system.</text>
</comment>
<dbReference type="Gene3D" id="3.40.1620.10">
    <property type="entry name" value="YefM-like domain"/>
    <property type="match status" value="1"/>
</dbReference>
<proteinExistence type="inferred from homology"/>
<gene>
    <name evidence="3" type="ORF">NS220_14995</name>
</gene>
<evidence type="ECO:0000256" key="1">
    <source>
        <dbReference type="ARBA" id="ARBA00009981"/>
    </source>
</evidence>
<organism evidence="3 4">
    <name type="scientific">Microbacterium testaceum</name>
    <name type="common">Aureobacterium testaceum</name>
    <name type="synonym">Brevibacterium testaceum</name>
    <dbReference type="NCBI Taxonomy" id="2033"/>
    <lineage>
        <taxon>Bacteria</taxon>
        <taxon>Bacillati</taxon>
        <taxon>Actinomycetota</taxon>
        <taxon>Actinomycetes</taxon>
        <taxon>Micrococcales</taxon>
        <taxon>Microbacteriaceae</taxon>
        <taxon>Microbacterium</taxon>
    </lineage>
</organism>
<dbReference type="PATRIC" id="fig|2033.6.peg.503"/>
<dbReference type="InterPro" id="IPR036165">
    <property type="entry name" value="YefM-like_sf"/>
</dbReference>
<evidence type="ECO:0000313" key="3">
    <source>
        <dbReference type="EMBL" id="KTR90782.1"/>
    </source>
</evidence>
<dbReference type="Pfam" id="PF02604">
    <property type="entry name" value="PhdYeFM_antitox"/>
    <property type="match status" value="1"/>
</dbReference>
<evidence type="ECO:0000313" key="4">
    <source>
        <dbReference type="Proteomes" id="UP000075025"/>
    </source>
</evidence>
<accession>A0A147EU22</accession>
<dbReference type="AlphaFoldDB" id="A0A147EU22"/>
<comment type="similarity">
    <text evidence="1 2">Belongs to the phD/YefM antitoxin family.</text>
</comment>
<protein>
    <recommendedName>
        <fullName evidence="2">Antitoxin</fullName>
    </recommendedName>
</protein>
<dbReference type="NCBIfam" id="TIGR01552">
    <property type="entry name" value="phd_fam"/>
    <property type="match status" value="1"/>
</dbReference>
<dbReference type="EMBL" id="LDRT01000120">
    <property type="protein sequence ID" value="KTR90782.1"/>
    <property type="molecule type" value="Genomic_DNA"/>
</dbReference>
<name>A0A147EU22_MICTE</name>